<proteinExistence type="predicted"/>
<dbReference type="AlphaFoldDB" id="A0A699IS52"/>
<feature type="compositionally biased region" description="Low complexity" evidence="1">
    <location>
        <begin position="26"/>
        <end position="56"/>
    </location>
</feature>
<feature type="region of interest" description="Disordered" evidence="1">
    <location>
        <begin position="24"/>
        <end position="56"/>
    </location>
</feature>
<accession>A0A699IS52</accession>
<gene>
    <name evidence="2" type="ORF">Tci_554305</name>
</gene>
<evidence type="ECO:0000256" key="1">
    <source>
        <dbReference type="SAM" id="MobiDB-lite"/>
    </source>
</evidence>
<evidence type="ECO:0008006" key="3">
    <source>
        <dbReference type="Google" id="ProtNLM"/>
    </source>
</evidence>
<reference evidence="2" key="1">
    <citation type="journal article" date="2019" name="Sci. Rep.">
        <title>Draft genome of Tanacetum cinerariifolium, the natural source of mosquito coil.</title>
        <authorList>
            <person name="Yamashiro T."/>
            <person name="Shiraishi A."/>
            <person name="Satake H."/>
            <person name="Nakayama K."/>
        </authorList>
    </citation>
    <scope>NUCLEOTIDE SEQUENCE</scope>
</reference>
<dbReference type="EMBL" id="BKCJ010328407">
    <property type="protein sequence ID" value="GEZ82332.1"/>
    <property type="molecule type" value="Genomic_DNA"/>
</dbReference>
<organism evidence="2">
    <name type="scientific">Tanacetum cinerariifolium</name>
    <name type="common">Dalmatian daisy</name>
    <name type="synonym">Chrysanthemum cinerariifolium</name>
    <dbReference type="NCBI Taxonomy" id="118510"/>
    <lineage>
        <taxon>Eukaryota</taxon>
        <taxon>Viridiplantae</taxon>
        <taxon>Streptophyta</taxon>
        <taxon>Embryophyta</taxon>
        <taxon>Tracheophyta</taxon>
        <taxon>Spermatophyta</taxon>
        <taxon>Magnoliopsida</taxon>
        <taxon>eudicotyledons</taxon>
        <taxon>Gunneridae</taxon>
        <taxon>Pentapetalae</taxon>
        <taxon>asterids</taxon>
        <taxon>campanulids</taxon>
        <taxon>Asterales</taxon>
        <taxon>Asteraceae</taxon>
        <taxon>Asteroideae</taxon>
        <taxon>Anthemideae</taxon>
        <taxon>Anthemidinae</taxon>
        <taxon>Tanacetum</taxon>
    </lineage>
</organism>
<comment type="caution">
    <text evidence="2">The sequence shown here is derived from an EMBL/GenBank/DDBJ whole genome shotgun (WGS) entry which is preliminary data.</text>
</comment>
<protein>
    <recommendedName>
        <fullName evidence="3">Reverse transcriptase domain-containing protein</fullName>
    </recommendedName>
</protein>
<evidence type="ECO:0000313" key="2">
    <source>
        <dbReference type="EMBL" id="GEZ82332.1"/>
    </source>
</evidence>
<name>A0A699IS52_TANCI</name>
<sequence>MSATAIERLISQCVADALLDYEVNQNSGNRNGNGNRNRYGYGNDNGNGSHDSGSGNRRMFHTARGCTYKEFLNYQPLNFMGTEGAVGLAH</sequence>